<dbReference type="InterPro" id="IPR030999">
    <property type="entry name" value="Thiosulf_SoxX"/>
</dbReference>
<organism evidence="7 8">
    <name type="scientific">Arenibacterium halophilum</name>
    <dbReference type="NCBI Taxonomy" id="2583821"/>
    <lineage>
        <taxon>Bacteria</taxon>
        <taxon>Pseudomonadati</taxon>
        <taxon>Pseudomonadota</taxon>
        <taxon>Alphaproteobacteria</taxon>
        <taxon>Rhodobacterales</taxon>
        <taxon>Paracoccaceae</taxon>
        <taxon>Arenibacterium</taxon>
    </lineage>
</organism>
<gene>
    <name evidence="7" type="primary">soxX</name>
    <name evidence="7" type="ORF">FGK64_03620</name>
</gene>
<sequence>MSAGLWLALAGGLLGATMAQAEGVVAPSDVVFEDGAVAVSLTGAPGNPENGPDIINKGSGNCIACHQVSALPDLAFQGEIGPPLDGVGDRWSEAQLRGIVANAKMMFDESMMPAFYKTEGFIRLGDEFTGKAHAGEVTPILTAEQVEDVVAYLLTLKD</sequence>
<accession>A0ABY2XDH4</accession>
<keyword evidence="5" id="KW-0732">Signal</keyword>
<dbReference type="RefSeq" id="WP_138862417.1">
    <property type="nucleotide sequence ID" value="NZ_VCPC01000001.1"/>
</dbReference>
<keyword evidence="1 4" id="KW-0349">Heme</keyword>
<evidence type="ECO:0000259" key="6">
    <source>
        <dbReference type="PROSITE" id="PS51007"/>
    </source>
</evidence>
<evidence type="ECO:0000256" key="3">
    <source>
        <dbReference type="ARBA" id="ARBA00023004"/>
    </source>
</evidence>
<evidence type="ECO:0000256" key="1">
    <source>
        <dbReference type="ARBA" id="ARBA00022617"/>
    </source>
</evidence>
<name>A0ABY2XDH4_9RHOB</name>
<evidence type="ECO:0000313" key="7">
    <source>
        <dbReference type="EMBL" id="TMV15069.1"/>
    </source>
</evidence>
<keyword evidence="2 4" id="KW-0479">Metal-binding</keyword>
<dbReference type="EMBL" id="VCPC01000001">
    <property type="protein sequence ID" value="TMV15069.1"/>
    <property type="molecule type" value="Genomic_DNA"/>
</dbReference>
<dbReference type="InterPro" id="IPR009056">
    <property type="entry name" value="Cyt_c-like_dom"/>
</dbReference>
<comment type="caution">
    <text evidence="7">The sequence shown here is derived from an EMBL/GenBank/DDBJ whole genome shotgun (WGS) entry which is preliminary data.</text>
</comment>
<dbReference type="Gene3D" id="1.10.760.10">
    <property type="entry name" value="Cytochrome c-like domain"/>
    <property type="match status" value="1"/>
</dbReference>
<evidence type="ECO:0000256" key="5">
    <source>
        <dbReference type="SAM" id="SignalP"/>
    </source>
</evidence>
<feature type="chain" id="PRO_5046446270" evidence="5">
    <location>
        <begin position="22"/>
        <end position="158"/>
    </location>
</feature>
<dbReference type="Pfam" id="PF00034">
    <property type="entry name" value="Cytochrom_C"/>
    <property type="match status" value="1"/>
</dbReference>
<dbReference type="InterPro" id="IPR036909">
    <property type="entry name" value="Cyt_c-like_dom_sf"/>
</dbReference>
<reference evidence="7 8" key="1">
    <citation type="submission" date="2019-05" db="EMBL/GenBank/DDBJ databases">
        <title>Marivita sp. nov. isolated from sea sediment.</title>
        <authorList>
            <person name="Kim W."/>
        </authorList>
    </citation>
    <scope>NUCLEOTIDE SEQUENCE [LARGE SCALE GENOMIC DNA]</scope>
    <source>
        <strain evidence="7 8">CAU 1492</strain>
    </source>
</reference>
<dbReference type="Proteomes" id="UP001191082">
    <property type="component" value="Unassembled WGS sequence"/>
</dbReference>
<keyword evidence="8" id="KW-1185">Reference proteome</keyword>
<keyword evidence="3 4" id="KW-0408">Iron</keyword>
<feature type="domain" description="Cytochrome c" evidence="6">
    <location>
        <begin position="46"/>
        <end position="157"/>
    </location>
</feature>
<evidence type="ECO:0000256" key="4">
    <source>
        <dbReference type="PROSITE-ProRule" id="PRU00433"/>
    </source>
</evidence>
<protein>
    <submittedName>
        <fullName evidence="7">Sulfur oxidation c-type cytochrome SoxX</fullName>
    </submittedName>
</protein>
<evidence type="ECO:0000256" key="2">
    <source>
        <dbReference type="ARBA" id="ARBA00022723"/>
    </source>
</evidence>
<proteinExistence type="predicted"/>
<dbReference type="SUPFAM" id="SSF46626">
    <property type="entry name" value="Cytochrome c"/>
    <property type="match status" value="1"/>
</dbReference>
<feature type="signal peptide" evidence="5">
    <location>
        <begin position="1"/>
        <end position="21"/>
    </location>
</feature>
<evidence type="ECO:0000313" key="8">
    <source>
        <dbReference type="Proteomes" id="UP001191082"/>
    </source>
</evidence>
<dbReference type="NCBIfam" id="TIGR04485">
    <property type="entry name" value="thiosulf_SoxX"/>
    <property type="match status" value="1"/>
</dbReference>
<dbReference type="PROSITE" id="PS51007">
    <property type="entry name" value="CYTC"/>
    <property type="match status" value="1"/>
</dbReference>